<dbReference type="RefSeq" id="WP_378593814.1">
    <property type="nucleotide sequence ID" value="NZ_JBHSKD010000029.1"/>
</dbReference>
<protein>
    <submittedName>
        <fullName evidence="1">Uncharacterized protein</fullName>
    </submittedName>
</protein>
<evidence type="ECO:0000313" key="1">
    <source>
        <dbReference type="EMBL" id="MFC5179545.1"/>
    </source>
</evidence>
<dbReference type="Proteomes" id="UP001596087">
    <property type="component" value="Unassembled WGS sequence"/>
</dbReference>
<sequence length="489" mass="51756">MTHGISFPRRPDGRRSTTAVGRAVVAAALAPVDPVGSRAAAQETAWRSGYLLHFRRLVEAGLARPADARAIAAAGLGAVREEMVVAPDDEGDDLPLASLADAPGRRRLRSAEVVGTGRPVEELVLPHHGRRLRGAELRGQLDEWVRLGVLEPSAAEAATQVQANPDWLRLEGRTVVVLGAGAEMGPLGPLLGWGATVAAVDLPTSGIWERVLRTARAGAGRLLLPVPAEGDLEDRELAGAAGVDLLAEVPEVATWLHDLPGRLVVGNYLYADGGTHVRVSVAADALAERVTRERPDSALAFLATPTDVFAVPREAVEQSARAYAERSRAGKLVGRPLRWASRGRLLHRAYAPDADPGIGDCLVPVQGPSYALAKRIQRWRATTARAAGQEVSLHVAPSTRTRSVVKNRALAAAFAGAHRFGVEVFEPDTANTLMAALLVHDLAAGAPVHEHPWQDEAYGAVHGGLWRAAYEPRSALGLAAMLGYASARG</sequence>
<proteinExistence type="predicted"/>
<dbReference type="EMBL" id="JBHSKD010000029">
    <property type="protein sequence ID" value="MFC5179545.1"/>
    <property type="molecule type" value="Genomic_DNA"/>
</dbReference>
<accession>A0ABW0BQN9</accession>
<organism evidence="1 2">
    <name type="scientific">Nocardioides taihuensis</name>
    <dbReference type="NCBI Taxonomy" id="1835606"/>
    <lineage>
        <taxon>Bacteria</taxon>
        <taxon>Bacillati</taxon>
        <taxon>Actinomycetota</taxon>
        <taxon>Actinomycetes</taxon>
        <taxon>Propionibacteriales</taxon>
        <taxon>Nocardioidaceae</taxon>
        <taxon>Nocardioides</taxon>
    </lineage>
</organism>
<gene>
    <name evidence="1" type="ORF">ACFPGP_22930</name>
</gene>
<name>A0ABW0BQN9_9ACTN</name>
<comment type="caution">
    <text evidence="1">The sequence shown here is derived from an EMBL/GenBank/DDBJ whole genome shotgun (WGS) entry which is preliminary data.</text>
</comment>
<evidence type="ECO:0000313" key="2">
    <source>
        <dbReference type="Proteomes" id="UP001596087"/>
    </source>
</evidence>
<reference evidence="2" key="1">
    <citation type="journal article" date="2019" name="Int. J. Syst. Evol. Microbiol.">
        <title>The Global Catalogue of Microorganisms (GCM) 10K type strain sequencing project: providing services to taxonomists for standard genome sequencing and annotation.</title>
        <authorList>
            <consortium name="The Broad Institute Genomics Platform"/>
            <consortium name="The Broad Institute Genome Sequencing Center for Infectious Disease"/>
            <person name="Wu L."/>
            <person name="Ma J."/>
        </authorList>
    </citation>
    <scope>NUCLEOTIDE SEQUENCE [LARGE SCALE GENOMIC DNA]</scope>
    <source>
        <strain evidence="2">DFY41</strain>
    </source>
</reference>
<keyword evidence="2" id="KW-1185">Reference proteome</keyword>